<evidence type="ECO:0000313" key="2">
    <source>
        <dbReference type="EMBL" id="KTD50869.1"/>
    </source>
</evidence>
<dbReference type="SUPFAM" id="SSF51905">
    <property type="entry name" value="FAD/NAD(P)-binding domain"/>
    <property type="match status" value="1"/>
</dbReference>
<evidence type="ECO:0000313" key="3">
    <source>
        <dbReference type="EMBL" id="STY17885.1"/>
    </source>
</evidence>
<feature type="domain" description="Amine oxidase" evidence="1">
    <location>
        <begin position="19"/>
        <end position="317"/>
    </location>
</feature>
<dbReference type="Gene3D" id="1.10.405.20">
    <property type="match status" value="1"/>
</dbReference>
<dbReference type="RefSeq" id="WP_058473291.1">
    <property type="nucleotide sequence ID" value="NZ_CAAAIL010000004.1"/>
</dbReference>
<dbReference type="GO" id="GO:0016491">
    <property type="term" value="F:oxidoreductase activity"/>
    <property type="evidence" value="ECO:0007669"/>
    <property type="project" value="InterPro"/>
</dbReference>
<accession>A0A378KTH7</accession>
<dbReference type="InterPro" id="IPR050464">
    <property type="entry name" value="Zeta_carotene_desat/Oxidored"/>
</dbReference>
<sequence>MPKHGPLNQRNIAVIGAGTGLTAAWALENQNEFKVTVFEEADRLGGHIHSIKLNNVNLEGGAEFIGPPTLYPNVHQLFKHLNVKLDPFELNMDFDDLKKKDHVILPPVYHTSGGKDKSKPSSCSFSVCGLFKIKRKQDQTRVSVDTILTEMYNLLNMNDLINDAKQKILNSDQVMTLEEFVEIFKKECADFITHREDFVDEFLYPLVASGWGVPIEMIKKFCAHYAMNYLAAGKDWFDAPEGLSTYIEKMAAECTNTQINLNTGIKKLVPILVDGKTKYNLLKKDDTLVMDESGQAIVYDDVIITTPAYVTKELLADIQDDAIKVLKEKLNNVYYYDTTVVFHQDPAYKSPYNTVVHSRYDGTQSANTMCKPWKFEAGEVPVMKTWVLPGQPMPKNVLKEVHYHHPKMGIEYYDAQQALHTAQGVAGLWHGGILAGFNDSHESGITADLQVAAKLNLEENCLEKNQRLALFPHILDPLPHSAIVKVALDEEHEEEHRASSSHSFA</sequence>
<dbReference type="InterPro" id="IPR002937">
    <property type="entry name" value="Amino_oxidase"/>
</dbReference>
<reference evidence="2 4" key="1">
    <citation type="submission" date="2015-11" db="EMBL/GenBank/DDBJ databases">
        <title>Genomic analysis of 38 Legionella species identifies large and diverse effector repertoires.</title>
        <authorList>
            <person name="Burstein D."/>
            <person name="Amaro F."/>
            <person name="Zusman T."/>
            <person name="Lifshitz Z."/>
            <person name="Cohen O."/>
            <person name="Gilbert J.A."/>
            <person name="Pupko T."/>
            <person name="Shuman H.A."/>
            <person name="Segal G."/>
        </authorList>
    </citation>
    <scope>NUCLEOTIDE SEQUENCE [LARGE SCALE GENOMIC DNA]</scope>
    <source>
        <strain evidence="2 4">ATCC 49507</strain>
    </source>
</reference>
<reference evidence="3 5" key="2">
    <citation type="submission" date="2018-06" db="EMBL/GenBank/DDBJ databases">
        <authorList>
            <consortium name="Pathogen Informatics"/>
            <person name="Doyle S."/>
        </authorList>
    </citation>
    <scope>NUCLEOTIDE SEQUENCE [LARGE SCALE GENOMIC DNA]</scope>
    <source>
        <strain evidence="3 5">NCTC12376</strain>
    </source>
</reference>
<dbReference type="EMBL" id="LNYR01000012">
    <property type="protein sequence ID" value="KTD50869.1"/>
    <property type="molecule type" value="Genomic_DNA"/>
</dbReference>
<dbReference type="Proteomes" id="UP000254230">
    <property type="component" value="Unassembled WGS sequence"/>
</dbReference>
<dbReference type="PANTHER" id="PTHR42923:SF17">
    <property type="entry name" value="AMINE OXIDASE DOMAIN-CONTAINING PROTEIN"/>
    <property type="match status" value="1"/>
</dbReference>
<evidence type="ECO:0000313" key="5">
    <source>
        <dbReference type="Proteomes" id="UP000254230"/>
    </source>
</evidence>
<dbReference type="InterPro" id="IPR036188">
    <property type="entry name" value="FAD/NAD-bd_sf"/>
</dbReference>
<dbReference type="EMBL" id="UGOW01000001">
    <property type="protein sequence ID" value="STY17885.1"/>
    <property type="molecule type" value="Genomic_DNA"/>
</dbReference>
<dbReference type="Gene3D" id="3.90.660.20">
    <property type="entry name" value="Protoporphyrinogen oxidase, mitochondrial, domain 2"/>
    <property type="match status" value="1"/>
</dbReference>
<dbReference type="STRING" id="45072.Lqua_1096"/>
<dbReference type="Proteomes" id="UP000054639">
    <property type="component" value="Unassembled WGS sequence"/>
</dbReference>
<dbReference type="OrthoDB" id="20837at2"/>
<dbReference type="Pfam" id="PF01593">
    <property type="entry name" value="Amino_oxidase"/>
    <property type="match status" value="1"/>
</dbReference>
<name>A0A378KTH7_9GAMM</name>
<dbReference type="Gene3D" id="3.50.50.60">
    <property type="entry name" value="FAD/NAD(P)-binding domain"/>
    <property type="match status" value="2"/>
</dbReference>
<protein>
    <submittedName>
        <fullName evidence="3">Amine oxidase, flavin containing</fullName>
    </submittedName>
</protein>
<dbReference type="AlphaFoldDB" id="A0A378KTH7"/>
<keyword evidence="4" id="KW-1185">Reference proteome</keyword>
<evidence type="ECO:0000259" key="1">
    <source>
        <dbReference type="Pfam" id="PF01593"/>
    </source>
</evidence>
<dbReference type="PANTHER" id="PTHR42923">
    <property type="entry name" value="PROTOPORPHYRINOGEN OXIDASE"/>
    <property type="match status" value="1"/>
</dbReference>
<evidence type="ECO:0000313" key="4">
    <source>
        <dbReference type="Proteomes" id="UP000054639"/>
    </source>
</evidence>
<proteinExistence type="predicted"/>
<gene>
    <name evidence="2" type="ORF">Lqua_1096</name>
    <name evidence="3" type="ORF">NCTC12376_01700</name>
</gene>
<organism evidence="3 5">
    <name type="scientific">Legionella quateirensis</name>
    <dbReference type="NCBI Taxonomy" id="45072"/>
    <lineage>
        <taxon>Bacteria</taxon>
        <taxon>Pseudomonadati</taxon>
        <taxon>Pseudomonadota</taxon>
        <taxon>Gammaproteobacteria</taxon>
        <taxon>Legionellales</taxon>
        <taxon>Legionellaceae</taxon>
        <taxon>Legionella</taxon>
    </lineage>
</organism>